<feature type="transmembrane region" description="Helical" evidence="5">
    <location>
        <begin position="442"/>
        <end position="468"/>
    </location>
</feature>
<evidence type="ECO:0000256" key="5">
    <source>
        <dbReference type="SAM" id="Phobius"/>
    </source>
</evidence>
<feature type="transmembrane region" description="Helical" evidence="5">
    <location>
        <begin position="149"/>
        <end position="166"/>
    </location>
</feature>
<feature type="transmembrane region" description="Helical" evidence="5">
    <location>
        <begin position="404"/>
        <end position="430"/>
    </location>
</feature>
<dbReference type="PROSITE" id="PS50850">
    <property type="entry name" value="MFS"/>
    <property type="match status" value="1"/>
</dbReference>
<dbReference type="Pfam" id="PF07690">
    <property type="entry name" value="MFS_1"/>
    <property type="match status" value="1"/>
</dbReference>
<dbReference type="Proteomes" id="UP000803884">
    <property type="component" value="Unassembled WGS sequence"/>
</dbReference>
<feature type="transmembrane region" description="Helical" evidence="5">
    <location>
        <begin position="87"/>
        <end position="106"/>
    </location>
</feature>
<organism evidence="7 8">
    <name type="scientific">Cladosporium halotolerans</name>
    <dbReference type="NCBI Taxonomy" id="1052096"/>
    <lineage>
        <taxon>Eukaryota</taxon>
        <taxon>Fungi</taxon>
        <taxon>Dikarya</taxon>
        <taxon>Ascomycota</taxon>
        <taxon>Pezizomycotina</taxon>
        <taxon>Dothideomycetes</taxon>
        <taxon>Dothideomycetidae</taxon>
        <taxon>Cladosporiales</taxon>
        <taxon>Cladosporiaceae</taxon>
        <taxon>Cladosporium</taxon>
    </lineage>
</organism>
<dbReference type="SUPFAM" id="SSF103473">
    <property type="entry name" value="MFS general substrate transporter"/>
    <property type="match status" value="1"/>
</dbReference>
<dbReference type="InterPro" id="IPR036259">
    <property type="entry name" value="MFS_trans_sf"/>
</dbReference>
<dbReference type="Gene3D" id="1.20.1720.10">
    <property type="entry name" value="Multidrug resistance protein D"/>
    <property type="match status" value="1"/>
</dbReference>
<dbReference type="EMBL" id="JAAQHG020000020">
    <property type="protein sequence ID" value="KAL1585298.1"/>
    <property type="molecule type" value="Genomic_DNA"/>
</dbReference>
<sequence length="524" mass="56791">MSQSSEVVANNAVMDRNQDIDPATIEGESEKARIERLGRSRPEKLGSAWKEFGFIFSVTMAQLLTEYFVSGFVVLVPTVTRALDIPAASATWPASAFSLVVSSFLIPFGRLADIYGGFPVYLAGCLWTAIWSLIGGFSQNELMLDFCRAIQGLGPAAYLPASLTLLGSMYRPGPRKNLVFSVYGSMAPLGFFVGIFFAGVAGEYAGWQWYFYIGAILTFLTAVVAYFTIPSDHQERKNNGVKMDWYGTAAVVSGLILVVFAITQSSHASDGWATPYIPVTLVLGILMLGVAFYVEGWIAEQPLLPFEVFRIKYMRPFILALLFAYGTLGIYLLYATYYITNIMGASPMQVVAWYVPMAVGGCILAGVGALILHRIPGTFLAVLTCLAIIVDSLLFAIAPEDAGYWAWVFPAMICATLAIDLIFSVANIFLSSTLPARQQGLAGGLANALLQLSIAILLGFSDIIAAFTSYQGEKQSYKNVFWFELACGAAALVIFVGFVRIDSAKSDLTADEKEALAREAEPSA</sequence>
<dbReference type="PANTHER" id="PTHR42718:SF36">
    <property type="entry name" value="MULTIDRUG TRANSPORTER, PUTATIVE (AFU_ORTHOLOGUE AFUA_4G13820)-RELATED"/>
    <property type="match status" value="1"/>
</dbReference>
<feature type="transmembrane region" description="Helical" evidence="5">
    <location>
        <begin position="275"/>
        <end position="296"/>
    </location>
</feature>
<dbReference type="GO" id="GO:0022857">
    <property type="term" value="F:transmembrane transporter activity"/>
    <property type="evidence" value="ECO:0007669"/>
    <property type="project" value="InterPro"/>
</dbReference>
<feature type="transmembrane region" description="Helical" evidence="5">
    <location>
        <begin position="317"/>
        <end position="339"/>
    </location>
</feature>
<evidence type="ECO:0000256" key="4">
    <source>
        <dbReference type="ARBA" id="ARBA00023136"/>
    </source>
</evidence>
<feature type="transmembrane region" description="Helical" evidence="5">
    <location>
        <begin position="245"/>
        <end position="263"/>
    </location>
</feature>
<evidence type="ECO:0000313" key="8">
    <source>
        <dbReference type="Proteomes" id="UP000803884"/>
    </source>
</evidence>
<evidence type="ECO:0000256" key="2">
    <source>
        <dbReference type="ARBA" id="ARBA00022692"/>
    </source>
</evidence>
<keyword evidence="2 5" id="KW-0812">Transmembrane</keyword>
<evidence type="ECO:0000256" key="1">
    <source>
        <dbReference type="ARBA" id="ARBA00004141"/>
    </source>
</evidence>
<dbReference type="CDD" id="cd17476">
    <property type="entry name" value="MFS_Amf1_MDR_like"/>
    <property type="match status" value="1"/>
</dbReference>
<feature type="transmembrane region" description="Helical" evidence="5">
    <location>
        <begin position="351"/>
        <end position="372"/>
    </location>
</feature>
<feature type="domain" description="Major facilitator superfamily (MFS) profile" evidence="6">
    <location>
        <begin position="54"/>
        <end position="505"/>
    </location>
</feature>
<feature type="transmembrane region" description="Helical" evidence="5">
    <location>
        <begin position="209"/>
        <end position="229"/>
    </location>
</feature>
<comment type="subcellular location">
    <subcellularLocation>
        <location evidence="1">Membrane</location>
        <topology evidence="1">Multi-pass membrane protein</topology>
    </subcellularLocation>
</comment>
<feature type="transmembrane region" description="Helical" evidence="5">
    <location>
        <begin position="379"/>
        <end position="398"/>
    </location>
</feature>
<dbReference type="AlphaFoldDB" id="A0AB34KKH3"/>
<keyword evidence="4 5" id="KW-0472">Membrane</keyword>
<gene>
    <name evidence="7" type="ORF">WHR41_05929</name>
</gene>
<feature type="transmembrane region" description="Helical" evidence="5">
    <location>
        <begin position="480"/>
        <end position="499"/>
    </location>
</feature>
<dbReference type="GO" id="GO:0016020">
    <property type="term" value="C:membrane"/>
    <property type="evidence" value="ECO:0007669"/>
    <property type="project" value="UniProtKB-SubCell"/>
</dbReference>
<keyword evidence="3 5" id="KW-1133">Transmembrane helix</keyword>
<dbReference type="PANTHER" id="PTHR42718">
    <property type="entry name" value="MAJOR FACILITATOR SUPERFAMILY MULTIDRUG TRANSPORTER MFSC"/>
    <property type="match status" value="1"/>
</dbReference>
<dbReference type="GeneID" id="96007372"/>
<feature type="transmembrane region" description="Helical" evidence="5">
    <location>
        <begin position="52"/>
        <end position="75"/>
    </location>
</feature>
<comment type="caution">
    <text evidence="7">The sequence shown here is derived from an EMBL/GenBank/DDBJ whole genome shotgun (WGS) entry which is preliminary data.</text>
</comment>
<evidence type="ECO:0000256" key="3">
    <source>
        <dbReference type="ARBA" id="ARBA00022989"/>
    </source>
</evidence>
<accession>A0AB34KKH3</accession>
<evidence type="ECO:0000313" key="7">
    <source>
        <dbReference type="EMBL" id="KAL1585298.1"/>
    </source>
</evidence>
<dbReference type="InterPro" id="IPR011701">
    <property type="entry name" value="MFS"/>
</dbReference>
<dbReference type="Gene3D" id="1.20.1250.20">
    <property type="entry name" value="MFS general substrate transporter like domains"/>
    <property type="match status" value="1"/>
</dbReference>
<dbReference type="RefSeq" id="XP_069228404.1">
    <property type="nucleotide sequence ID" value="XM_069374534.1"/>
</dbReference>
<name>A0AB34KKH3_9PEZI</name>
<evidence type="ECO:0000259" key="6">
    <source>
        <dbReference type="PROSITE" id="PS50850"/>
    </source>
</evidence>
<dbReference type="InterPro" id="IPR020846">
    <property type="entry name" value="MFS_dom"/>
</dbReference>
<feature type="transmembrane region" description="Helical" evidence="5">
    <location>
        <begin position="178"/>
        <end position="197"/>
    </location>
</feature>
<protein>
    <recommendedName>
        <fullName evidence="6">Major facilitator superfamily (MFS) profile domain-containing protein</fullName>
    </recommendedName>
</protein>
<keyword evidence="8" id="KW-1185">Reference proteome</keyword>
<proteinExistence type="predicted"/>
<feature type="transmembrane region" description="Helical" evidence="5">
    <location>
        <begin position="118"/>
        <end position="137"/>
    </location>
</feature>
<reference evidence="7 8" key="1">
    <citation type="journal article" date="2020" name="Microbiol. Resour. Announc.">
        <title>Draft Genome Sequence of a Cladosporium Species Isolated from the Mesophotic Ascidian Didemnum maculosum.</title>
        <authorList>
            <person name="Gioti A."/>
            <person name="Siaperas R."/>
            <person name="Nikolaivits E."/>
            <person name="Le Goff G."/>
            <person name="Ouazzani J."/>
            <person name="Kotoulas G."/>
            <person name="Topakas E."/>
        </authorList>
    </citation>
    <scope>NUCLEOTIDE SEQUENCE [LARGE SCALE GENOMIC DNA]</scope>
    <source>
        <strain evidence="7 8">TM138-S3</strain>
    </source>
</reference>